<protein>
    <submittedName>
        <fullName evidence="1">Uncharacterized protein</fullName>
    </submittedName>
</protein>
<keyword evidence="2" id="KW-1185">Reference proteome</keyword>
<comment type="caution">
    <text evidence="1">The sequence shown here is derived from an EMBL/GenBank/DDBJ whole genome shotgun (WGS) entry which is preliminary data.</text>
</comment>
<gene>
    <name evidence="1" type="ORF">C1I89_22005</name>
</gene>
<proteinExistence type="predicted"/>
<evidence type="ECO:0000313" key="1">
    <source>
        <dbReference type="EMBL" id="PND31520.1"/>
    </source>
</evidence>
<name>A0A2N8KDJ1_9BURK</name>
<accession>A0A2N8KDJ1</accession>
<sequence>MTSGWVMARIPTHPRMHGYDFPPKRGTAEADACFGGKARRRKPSNPYMHGNAEAELRRPGKTQMRFPDSVGIRPCGFLQRHEYGNQRHQMRTIVCSPIVRNRLSSWFSKENHRWRRKTHWRQQYGRSGKRAA</sequence>
<dbReference type="AlphaFoldDB" id="A0A2N8KDJ1"/>
<dbReference type="EMBL" id="POQS01000006">
    <property type="protein sequence ID" value="PND31520.1"/>
    <property type="molecule type" value="Genomic_DNA"/>
</dbReference>
<organism evidence="1 2">
    <name type="scientific">Achromobacter pulmonis</name>
    <dbReference type="NCBI Taxonomy" id="1389932"/>
    <lineage>
        <taxon>Bacteria</taxon>
        <taxon>Pseudomonadati</taxon>
        <taxon>Pseudomonadota</taxon>
        <taxon>Betaproteobacteria</taxon>
        <taxon>Burkholderiales</taxon>
        <taxon>Alcaligenaceae</taxon>
        <taxon>Achromobacter</taxon>
    </lineage>
</organism>
<reference evidence="1 2" key="1">
    <citation type="submission" date="2018-01" db="EMBL/GenBank/DDBJ databases">
        <title>The draft genome of an aniline degradation strain ANB-1.</title>
        <authorList>
            <person name="Zhang L."/>
            <person name="Jiang J."/>
        </authorList>
    </citation>
    <scope>NUCLEOTIDE SEQUENCE [LARGE SCALE GENOMIC DNA]</scope>
    <source>
        <strain evidence="1 2">ANB-1</strain>
    </source>
</reference>
<dbReference type="Proteomes" id="UP000235994">
    <property type="component" value="Unassembled WGS sequence"/>
</dbReference>
<evidence type="ECO:0000313" key="2">
    <source>
        <dbReference type="Proteomes" id="UP000235994"/>
    </source>
</evidence>